<name>A0A409VHV7_9AGAR</name>
<evidence type="ECO:0000313" key="1">
    <source>
        <dbReference type="EMBL" id="PPQ65839.1"/>
    </source>
</evidence>
<accession>A0A409VHV7</accession>
<proteinExistence type="predicted"/>
<dbReference type="Proteomes" id="UP000284842">
    <property type="component" value="Unassembled WGS sequence"/>
</dbReference>
<gene>
    <name evidence="1" type="ORF">CVT24_012067</name>
</gene>
<dbReference type="AlphaFoldDB" id="A0A409VHV7"/>
<dbReference type="InParanoid" id="A0A409VHV7"/>
<sequence length="137" mass="15099">MVGLGVGVVVLEVVLRLRGIIEARCLVRLGMDRMDTVRMGIISSRVGGDMFLDLLVRIIRNSSNSSSRVRVDRRGIIGRGRGRRREGWVVVRGRRCRMEMGVRVGRGSRMGMGMGMGIGVGRRAGVVRSRMGAVVEF</sequence>
<dbReference type="EMBL" id="NHTK01006057">
    <property type="protein sequence ID" value="PPQ65839.1"/>
    <property type="molecule type" value="Genomic_DNA"/>
</dbReference>
<keyword evidence="2" id="KW-1185">Reference proteome</keyword>
<organism evidence="1 2">
    <name type="scientific">Panaeolus cyanescens</name>
    <dbReference type="NCBI Taxonomy" id="181874"/>
    <lineage>
        <taxon>Eukaryota</taxon>
        <taxon>Fungi</taxon>
        <taxon>Dikarya</taxon>
        <taxon>Basidiomycota</taxon>
        <taxon>Agaricomycotina</taxon>
        <taxon>Agaricomycetes</taxon>
        <taxon>Agaricomycetidae</taxon>
        <taxon>Agaricales</taxon>
        <taxon>Agaricineae</taxon>
        <taxon>Galeropsidaceae</taxon>
        <taxon>Panaeolus</taxon>
    </lineage>
</organism>
<reference evidence="1 2" key="1">
    <citation type="journal article" date="2018" name="Evol. Lett.">
        <title>Horizontal gene cluster transfer increased hallucinogenic mushroom diversity.</title>
        <authorList>
            <person name="Reynolds H.T."/>
            <person name="Vijayakumar V."/>
            <person name="Gluck-Thaler E."/>
            <person name="Korotkin H.B."/>
            <person name="Matheny P.B."/>
            <person name="Slot J.C."/>
        </authorList>
    </citation>
    <scope>NUCLEOTIDE SEQUENCE [LARGE SCALE GENOMIC DNA]</scope>
    <source>
        <strain evidence="1 2">2629</strain>
    </source>
</reference>
<evidence type="ECO:0000313" key="2">
    <source>
        <dbReference type="Proteomes" id="UP000284842"/>
    </source>
</evidence>
<protein>
    <submittedName>
        <fullName evidence="1">Uncharacterized protein</fullName>
    </submittedName>
</protein>
<comment type="caution">
    <text evidence="1">The sequence shown here is derived from an EMBL/GenBank/DDBJ whole genome shotgun (WGS) entry which is preliminary data.</text>
</comment>